<evidence type="ECO:0000259" key="4">
    <source>
        <dbReference type="PROSITE" id="PS01124"/>
    </source>
</evidence>
<dbReference type="PANTHER" id="PTHR46796">
    <property type="entry name" value="HTH-TYPE TRANSCRIPTIONAL ACTIVATOR RHAS-RELATED"/>
    <property type="match status" value="1"/>
</dbReference>
<reference evidence="5 6" key="1">
    <citation type="submission" date="2019-05" db="EMBL/GenBank/DDBJ databases">
        <authorList>
            <person name="Qu J.-H."/>
        </authorList>
    </citation>
    <scope>NUCLEOTIDE SEQUENCE [LARGE SCALE GENOMIC DNA]</scope>
    <source>
        <strain evidence="5 6">T17</strain>
    </source>
</reference>
<dbReference type="GO" id="GO:0003700">
    <property type="term" value="F:DNA-binding transcription factor activity"/>
    <property type="evidence" value="ECO:0007669"/>
    <property type="project" value="InterPro"/>
</dbReference>
<feature type="domain" description="HTH araC/xylS-type" evidence="4">
    <location>
        <begin position="173"/>
        <end position="259"/>
    </location>
</feature>
<proteinExistence type="predicted"/>
<dbReference type="OrthoDB" id="4480133at2"/>
<evidence type="ECO:0000256" key="1">
    <source>
        <dbReference type="ARBA" id="ARBA00023015"/>
    </source>
</evidence>
<dbReference type="Gene3D" id="1.10.10.60">
    <property type="entry name" value="Homeodomain-like"/>
    <property type="match status" value="1"/>
</dbReference>
<keyword evidence="6" id="KW-1185">Reference proteome</keyword>
<keyword evidence="1" id="KW-0805">Transcription regulation</keyword>
<evidence type="ECO:0000256" key="3">
    <source>
        <dbReference type="ARBA" id="ARBA00023163"/>
    </source>
</evidence>
<name>A0A5R9L1S4_9BACT</name>
<keyword evidence="3" id="KW-0804">Transcription</keyword>
<evidence type="ECO:0000313" key="6">
    <source>
        <dbReference type="Proteomes" id="UP000306402"/>
    </source>
</evidence>
<sequence length="284" mass="33600">MGSQIEHRTLRQITYTCYSNSIREGEQFIPEHVFSYQISGKLIYNDGENEYLFDEDSFRLTRRNTLIKFNKVPSQDGEYSNVSVFMDQNTLRNISLEYGYRGTKSHRSEPAFHITSNELLSGYIESLKPYDELNKPGNEILKNLKLKELIIVLIQTNPFLMDILFDFTEPGKIDLEAFMNRNFRFNVSLERFAYLTGRSLSTFQLDFEKTFAANPRKWLQQKRLQEAYYLIKEKGAHTSEVYIDVGFQDLSHFSYAFKKNVWFSAITNTLSWNWKNDINRIFFF</sequence>
<evidence type="ECO:0000256" key="2">
    <source>
        <dbReference type="ARBA" id="ARBA00023125"/>
    </source>
</evidence>
<dbReference type="PROSITE" id="PS01124">
    <property type="entry name" value="HTH_ARAC_FAMILY_2"/>
    <property type="match status" value="1"/>
</dbReference>
<dbReference type="GO" id="GO:0043565">
    <property type="term" value="F:sequence-specific DNA binding"/>
    <property type="evidence" value="ECO:0007669"/>
    <property type="project" value="InterPro"/>
</dbReference>
<keyword evidence="2" id="KW-0238">DNA-binding</keyword>
<dbReference type="InterPro" id="IPR050204">
    <property type="entry name" value="AraC_XylS_family_regulators"/>
</dbReference>
<dbReference type="InterPro" id="IPR054015">
    <property type="entry name" value="ExsA-like_N"/>
</dbReference>
<accession>A0A5R9L1S4</accession>
<organism evidence="5 6">
    <name type="scientific">Dyadobacter luticola</name>
    <dbReference type="NCBI Taxonomy" id="1979387"/>
    <lineage>
        <taxon>Bacteria</taxon>
        <taxon>Pseudomonadati</taxon>
        <taxon>Bacteroidota</taxon>
        <taxon>Cytophagia</taxon>
        <taxon>Cytophagales</taxon>
        <taxon>Spirosomataceae</taxon>
        <taxon>Dyadobacter</taxon>
    </lineage>
</organism>
<dbReference type="RefSeq" id="WP_138363683.1">
    <property type="nucleotide sequence ID" value="NZ_VCEJ01000002.1"/>
</dbReference>
<dbReference type="Proteomes" id="UP000306402">
    <property type="component" value="Unassembled WGS sequence"/>
</dbReference>
<protein>
    <submittedName>
        <fullName evidence="5">Helix-turn-helix transcriptional regulator</fullName>
    </submittedName>
</protein>
<dbReference type="AlphaFoldDB" id="A0A5R9L1S4"/>
<evidence type="ECO:0000313" key="5">
    <source>
        <dbReference type="EMBL" id="TLV02473.1"/>
    </source>
</evidence>
<dbReference type="Pfam" id="PF12833">
    <property type="entry name" value="HTH_18"/>
    <property type="match status" value="1"/>
</dbReference>
<comment type="caution">
    <text evidence="5">The sequence shown here is derived from an EMBL/GenBank/DDBJ whole genome shotgun (WGS) entry which is preliminary data.</text>
</comment>
<dbReference type="SUPFAM" id="SSF46689">
    <property type="entry name" value="Homeodomain-like"/>
    <property type="match status" value="1"/>
</dbReference>
<dbReference type="Pfam" id="PF22200">
    <property type="entry name" value="ExsA_N"/>
    <property type="match status" value="1"/>
</dbReference>
<gene>
    <name evidence="5" type="ORF">FEN17_02260</name>
</gene>
<dbReference type="SMART" id="SM00342">
    <property type="entry name" value="HTH_ARAC"/>
    <property type="match status" value="1"/>
</dbReference>
<dbReference type="InterPro" id="IPR009057">
    <property type="entry name" value="Homeodomain-like_sf"/>
</dbReference>
<dbReference type="EMBL" id="VCEJ01000002">
    <property type="protein sequence ID" value="TLV02473.1"/>
    <property type="molecule type" value="Genomic_DNA"/>
</dbReference>
<dbReference type="InterPro" id="IPR018060">
    <property type="entry name" value="HTH_AraC"/>
</dbReference>